<evidence type="ECO:0000313" key="1">
    <source>
        <dbReference type="EMBL" id="GLV59849.1"/>
    </source>
</evidence>
<evidence type="ECO:0000313" key="2">
    <source>
        <dbReference type="Proteomes" id="UP001344906"/>
    </source>
</evidence>
<dbReference type="Gene3D" id="1.25.40.10">
    <property type="entry name" value="Tetratricopeptide repeat domain"/>
    <property type="match status" value="1"/>
</dbReference>
<accession>A0ABQ6G009</accession>
<comment type="caution">
    <text evidence="1">The sequence shown here is derived from an EMBL/GenBank/DDBJ whole genome shotgun (WGS) entry which is preliminary data.</text>
</comment>
<keyword evidence="2" id="KW-1185">Reference proteome</keyword>
<proteinExistence type="predicted"/>
<protein>
    <recommendedName>
        <fullName evidence="3">Tetratricopeptide repeat protein</fullName>
    </recommendedName>
</protein>
<sequence>MLDEVLLLQLGQVRQTWAKGQLKEAYDRYEVLLEEYPEHPTILREYGHALFMEYGDLEKSALLLERALEQEPDSIITLQCLCLLYSWGYGHGYAAAGPLYRRLIALAPTDKQICVNAYLGIGTMRGAPGCSLNPQESRDAFQMATEIDPEYVNAWLNLTTLCCELRDWPAAQIAATRAEALCRQQGHSTSYAQKLLDHINRQEPLKNRSYYNGTYLNFRWPNIPLE</sequence>
<organism evidence="1 2">
    <name type="scientific">Dictyobacter halimunensis</name>
    <dbReference type="NCBI Taxonomy" id="3026934"/>
    <lineage>
        <taxon>Bacteria</taxon>
        <taxon>Bacillati</taxon>
        <taxon>Chloroflexota</taxon>
        <taxon>Ktedonobacteria</taxon>
        <taxon>Ktedonobacterales</taxon>
        <taxon>Dictyobacteraceae</taxon>
        <taxon>Dictyobacter</taxon>
    </lineage>
</organism>
<gene>
    <name evidence="1" type="ORF">KDH_66730</name>
</gene>
<dbReference type="SUPFAM" id="SSF48452">
    <property type="entry name" value="TPR-like"/>
    <property type="match status" value="1"/>
</dbReference>
<reference evidence="1 2" key="1">
    <citation type="submission" date="2023-02" db="EMBL/GenBank/DDBJ databases">
        <title>Dictyobacter halimunensis sp. nov., a new member of the class Ktedonobacteria from forest soil in a geothermal area.</title>
        <authorList>
            <person name="Rachmania M.K."/>
            <person name="Ningsih F."/>
            <person name="Sakai Y."/>
            <person name="Yabe S."/>
            <person name="Yokota A."/>
            <person name="Sjamsuridzal W."/>
        </authorList>
    </citation>
    <scope>NUCLEOTIDE SEQUENCE [LARGE SCALE GENOMIC DNA]</scope>
    <source>
        <strain evidence="1 2">S3.2.2.5</strain>
    </source>
</reference>
<dbReference type="InterPro" id="IPR011990">
    <property type="entry name" value="TPR-like_helical_dom_sf"/>
</dbReference>
<evidence type="ECO:0008006" key="3">
    <source>
        <dbReference type="Google" id="ProtNLM"/>
    </source>
</evidence>
<dbReference type="Pfam" id="PF14559">
    <property type="entry name" value="TPR_19"/>
    <property type="match status" value="1"/>
</dbReference>
<name>A0ABQ6G009_9CHLR</name>
<dbReference type="EMBL" id="BSRI01000002">
    <property type="protein sequence ID" value="GLV59849.1"/>
    <property type="molecule type" value="Genomic_DNA"/>
</dbReference>
<dbReference type="Proteomes" id="UP001344906">
    <property type="component" value="Unassembled WGS sequence"/>
</dbReference>
<dbReference type="RefSeq" id="WP_338256675.1">
    <property type="nucleotide sequence ID" value="NZ_BSRI01000002.1"/>
</dbReference>